<comment type="caution">
    <text evidence="2">The sequence shown here is derived from an EMBL/GenBank/DDBJ whole genome shotgun (WGS) entry which is preliminary data.</text>
</comment>
<keyword evidence="3" id="KW-1185">Reference proteome</keyword>
<reference evidence="2 3" key="1">
    <citation type="submission" date="2019-11" db="EMBL/GenBank/DDBJ databases">
        <title>Genome sequence of Deinococcus xianganensis Y35, AI-2 producing algicidal bacterium, isolated from lake water.</title>
        <authorList>
            <person name="Li Y."/>
        </authorList>
    </citation>
    <scope>NUCLEOTIDE SEQUENCE [LARGE SCALE GENOMIC DNA]</scope>
    <source>
        <strain evidence="2 3">Y35</strain>
    </source>
</reference>
<feature type="compositionally biased region" description="Low complexity" evidence="1">
    <location>
        <begin position="203"/>
        <end position="212"/>
    </location>
</feature>
<accession>A0A6I4YI42</accession>
<proteinExistence type="predicted"/>
<protein>
    <submittedName>
        <fullName evidence="2">Uncharacterized protein</fullName>
    </submittedName>
</protein>
<dbReference type="AlphaFoldDB" id="A0A6I4YI42"/>
<feature type="compositionally biased region" description="Low complexity" evidence="1">
    <location>
        <begin position="1"/>
        <end position="30"/>
    </location>
</feature>
<evidence type="ECO:0000313" key="3">
    <source>
        <dbReference type="Proteomes" id="UP000430519"/>
    </source>
</evidence>
<dbReference type="EMBL" id="WVHK01000187">
    <property type="protein sequence ID" value="MXV22059.1"/>
    <property type="molecule type" value="Genomic_DNA"/>
</dbReference>
<gene>
    <name evidence="2" type="ORF">GLX28_20785</name>
</gene>
<name>A0A6I4YI42_9DEIO</name>
<evidence type="ECO:0000256" key="1">
    <source>
        <dbReference type="SAM" id="MobiDB-lite"/>
    </source>
</evidence>
<dbReference type="RefSeq" id="WP_160982686.1">
    <property type="nucleotide sequence ID" value="NZ_WVHK01000187.1"/>
</dbReference>
<feature type="region of interest" description="Disordered" evidence="1">
    <location>
        <begin position="1"/>
        <end position="31"/>
    </location>
</feature>
<organism evidence="2 3">
    <name type="scientific">Deinococcus xianganensis</name>
    <dbReference type="NCBI Taxonomy" id="1507289"/>
    <lineage>
        <taxon>Bacteria</taxon>
        <taxon>Thermotogati</taxon>
        <taxon>Deinococcota</taxon>
        <taxon>Deinococci</taxon>
        <taxon>Deinococcales</taxon>
        <taxon>Deinococcaceae</taxon>
        <taxon>Deinococcus</taxon>
    </lineage>
</organism>
<feature type="compositionally biased region" description="Basic and acidic residues" evidence="1">
    <location>
        <begin position="159"/>
        <end position="173"/>
    </location>
</feature>
<dbReference type="Proteomes" id="UP000430519">
    <property type="component" value="Unassembled WGS sequence"/>
</dbReference>
<evidence type="ECO:0000313" key="2">
    <source>
        <dbReference type="EMBL" id="MXV22059.1"/>
    </source>
</evidence>
<sequence length="264" mass="28875">MTNAPPQRRPQAQPATTRPQQAAPTVTPQTSDPELKAALQFAATHPEALVEALNLGRSVYRPPNAGIFQRPVYPLQLKGIFDRLDRAALLDLRRRMQAGRGLEFYAALAKRFGGNYALAVQKRIGVQTDLTGEQLTFHTFVEQLTNRVSHMNDVNLNTLDRDQDLQDADRDGNAQELESSVKPRSLLGSSGTTRDRPSPASGASRCACSRPSPSRRSRTRPSGRGARSSMNPSWSSGGPRACRPPPGKAGSTPWWATSRRPAWA</sequence>
<feature type="region of interest" description="Disordered" evidence="1">
    <location>
        <begin position="159"/>
        <end position="264"/>
    </location>
</feature>